<dbReference type="RefSeq" id="WP_089994742.1">
    <property type="nucleotide sequence ID" value="NZ_FOIZ01000001.1"/>
</dbReference>
<dbReference type="SMART" id="SM00448">
    <property type="entry name" value="REC"/>
    <property type="match status" value="1"/>
</dbReference>
<organism evidence="6 7">
    <name type="scientific">Cognatiyoonia koreensis</name>
    <dbReference type="NCBI Taxonomy" id="364200"/>
    <lineage>
        <taxon>Bacteria</taxon>
        <taxon>Pseudomonadati</taxon>
        <taxon>Pseudomonadota</taxon>
        <taxon>Alphaproteobacteria</taxon>
        <taxon>Rhodobacterales</taxon>
        <taxon>Paracoccaceae</taxon>
        <taxon>Cognatiyoonia</taxon>
    </lineage>
</organism>
<dbReference type="Pfam" id="PF00990">
    <property type="entry name" value="GGDEF"/>
    <property type="match status" value="1"/>
</dbReference>
<feature type="domain" description="Response regulatory" evidence="4">
    <location>
        <begin position="4"/>
        <end position="120"/>
    </location>
</feature>
<keyword evidence="7" id="KW-1185">Reference proteome</keyword>
<proteinExistence type="predicted"/>
<dbReference type="Gene3D" id="3.30.70.270">
    <property type="match status" value="1"/>
</dbReference>
<dbReference type="GO" id="GO:0000160">
    <property type="term" value="P:phosphorelay signal transduction system"/>
    <property type="evidence" value="ECO:0007669"/>
    <property type="project" value="InterPro"/>
</dbReference>
<dbReference type="InterPro" id="IPR050469">
    <property type="entry name" value="Diguanylate_Cyclase"/>
</dbReference>
<accession>A0A1I0QE62</accession>
<evidence type="ECO:0000313" key="7">
    <source>
        <dbReference type="Proteomes" id="UP000199167"/>
    </source>
</evidence>
<dbReference type="GO" id="GO:0043709">
    <property type="term" value="P:cell adhesion involved in single-species biofilm formation"/>
    <property type="evidence" value="ECO:0007669"/>
    <property type="project" value="TreeGrafter"/>
</dbReference>
<dbReference type="FunFam" id="3.30.70.270:FF:000001">
    <property type="entry name" value="Diguanylate cyclase domain protein"/>
    <property type="match status" value="1"/>
</dbReference>
<name>A0A1I0QE62_9RHOB</name>
<dbReference type="Proteomes" id="UP000199167">
    <property type="component" value="Unassembled WGS sequence"/>
</dbReference>
<dbReference type="InterPro" id="IPR043128">
    <property type="entry name" value="Rev_trsase/Diguanyl_cyclase"/>
</dbReference>
<dbReference type="InterPro" id="IPR000160">
    <property type="entry name" value="GGDEF_dom"/>
</dbReference>
<dbReference type="PANTHER" id="PTHR45138:SF9">
    <property type="entry name" value="DIGUANYLATE CYCLASE DGCM-RELATED"/>
    <property type="match status" value="1"/>
</dbReference>
<gene>
    <name evidence="6" type="ORF">SAMN04488515_1855</name>
</gene>
<dbReference type="AlphaFoldDB" id="A0A1I0QE62"/>
<dbReference type="OrthoDB" id="9812260at2"/>
<evidence type="ECO:0000256" key="2">
    <source>
        <dbReference type="ARBA" id="ARBA00034247"/>
    </source>
</evidence>
<dbReference type="SUPFAM" id="SSF52172">
    <property type="entry name" value="CheY-like"/>
    <property type="match status" value="1"/>
</dbReference>
<comment type="catalytic activity">
    <reaction evidence="2">
        <text>2 GTP = 3',3'-c-di-GMP + 2 diphosphate</text>
        <dbReference type="Rhea" id="RHEA:24898"/>
        <dbReference type="ChEBI" id="CHEBI:33019"/>
        <dbReference type="ChEBI" id="CHEBI:37565"/>
        <dbReference type="ChEBI" id="CHEBI:58805"/>
        <dbReference type="EC" id="2.7.7.65"/>
    </reaction>
</comment>
<dbReference type="EMBL" id="FOIZ01000001">
    <property type="protein sequence ID" value="SEW25365.1"/>
    <property type="molecule type" value="Genomic_DNA"/>
</dbReference>
<feature type="domain" description="GGDEF" evidence="5">
    <location>
        <begin position="323"/>
        <end position="461"/>
    </location>
</feature>
<dbReference type="NCBIfam" id="TIGR00254">
    <property type="entry name" value="GGDEF"/>
    <property type="match status" value="1"/>
</dbReference>
<dbReference type="PROSITE" id="PS50110">
    <property type="entry name" value="RESPONSE_REGULATORY"/>
    <property type="match status" value="1"/>
</dbReference>
<dbReference type="GO" id="GO:0005886">
    <property type="term" value="C:plasma membrane"/>
    <property type="evidence" value="ECO:0007669"/>
    <property type="project" value="TreeGrafter"/>
</dbReference>
<dbReference type="GO" id="GO:1902201">
    <property type="term" value="P:negative regulation of bacterial-type flagellum-dependent cell motility"/>
    <property type="evidence" value="ECO:0007669"/>
    <property type="project" value="TreeGrafter"/>
</dbReference>
<dbReference type="Gene3D" id="3.40.50.2300">
    <property type="match status" value="1"/>
</dbReference>
<evidence type="ECO:0000259" key="5">
    <source>
        <dbReference type="PROSITE" id="PS50887"/>
    </source>
</evidence>
<evidence type="ECO:0000259" key="4">
    <source>
        <dbReference type="PROSITE" id="PS50110"/>
    </source>
</evidence>
<dbReference type="EC" id="2.7.7.65" evidence="1"/>
<dbReference type="InterPro" id="IPR001789">
    <property type="entry name" value="Sig_transdc_resp-reg_receiver"/>
</dbReference>
<dbReference type="PANTHER" id="PTHR45138">
    <property type="entry name" value="REGULATORY COMPONENTS OF SENSORY TRANSDUCTION SYSTEM"/>
    <property type="match status" value="1"/>
</dbReference>
<dbReference type="InterPro" id="IPR011006">
    <property type="entry name" value="CheY-like_superfamily"/>
</dbReference>
<dbReference type="STRING" id="364200.SAMN04488515_1855"/>
<dbReference type="Pfam" id="PF00072">
    <property type="entry name" value="Response_reg"/>
    <property type="match status" value="1"/>
</dbReference>
<comment type="caution">
    <text evidence="3">Lacks conserved residue(s) required for the propagation of feature annotation.</text>
</comment>
<evidence type="ECO:0000256" key="3">
    <source>
        <dbReference type="PROSITE-ProRule" id="PRU00169"/>
    </source>
</evidence>
<dbReference type="InterPro" id="IPR029787">
    <property type="entry name" value="Nucleotide_cyclase"/>
</dbReference>
<dbReference type="CDD" id="cd01949">
    <property type="entry name" value="GGDEF"/>
    <property type="match status" value="1"/>
</dbReference>
<dbReference type="SUPFAM" id="SSF55073">
    <property type="entry name" value="Nucleotide cyclase"/>
    <property type="match status" value="1"/>
</dbReference>
<dbReference type="SMART" id="SM00267">
    <property type="entry name" value="GGDEF"/>
    <property type="match status" value="1"/>
</dbReference>
<dbReference type="GO" id="GO:0052621">
    <property type="term" value="F:diguanylate cyclase activity"/>
    <property type="evidence" value="ECO:0007669"/>
    <property type="project" value="UniProtKB-EC"/>
</dbReference>
<reference evidence="6 7" key="1">
    <citation type="submission" date="2016-10" db="EMBL/GenBank/DDBJ databases">
        <authorList>
            <person name="de Groot N.N."/>
        </authorList>
    </citation>
    <scope>NUCLEOTIDE SEQUENCE [LARGE SCALE GENOMIC DNA]</scope>
    <source>
        <strain evidence="6 7">DSM 17925</strain>
    </source>
</reference>
<protein>
    <recommendedName>
        <fullName evidence="1">diguanylate cyclase</fullName>
        <ecNumber evidence="1">2.7.7.65</ecNumber>
    </recommendedName>
</protein>
<dbReference type="PROSITE" id="PS50887">
    <property type="entry name" value="GGDEF"/>
    <property type="match status" value="1"/>
</dbReference>
<evidence type="ECO:0000313" key="6">
    <source>
        <dbReference type="EMBL" id="SEW25365.1"/>
    </source>
</evidence>
<sequence>MSGKILIIDRAATSRIVMKVKLNAAQYDVDTCDNCADAAKIIQQRAPDLVLVNLSDVSDSPHAFCRNLRNGPGGDTLVIIGTGVDDSSRARFAALDAGADDVLVPHVSDSLLLARIRSLLRRRNVGVEWQIRDGTSRALGFDEDRSGFAMPGQITVLAANGGAGALLVQTLQRGLDHRVQLSDLQTGLPQDGPCRNADLFVIDATFSEQRKKTLFQMIADIHARGDTQHAAKLVILPKGEQRTAAMLLDLGADDVAFAPVGDDELILRTKALVAHKLDQDCLRERVRSGLRAAVIDPLTGLFNRRYAETHLDRIAEQAQATGRQYAIMVLDIDHFKSVNDTYGHAAGDAVLRTLASRLRSNFRGIDLIARVGGEEFLVAMPNTSREHAHIAAERMRRLVNETPIHVAGLATPLQISVSVGIAVDEHEDTGSDAPQHLFALADAALYRAKSAGRNMVSIHMSAA</sequence>
<evidence type="ECO:0000256" key="1">
    <source>
        <dbReference type="ARBA" id="ARBA00012528"/>
    </source>
</evidence>